<organism evidence="2 3">
    <name type="scientific">Neobacillus thermocopriae</name>
    <dbReference type="NCBI Taxonomy" id="1215031"/>
    <lineage>
        <taxon>Bacteria</taxon>
        <taxon>Bacillati</taxon>
        <taxon>Bacillota</taxon>
        <taxon>Bacilli</taxon>
        <taxon>Bacillales</taxon>
        <taxon>Bacillaceae</taxon>
        <taxon>Neobacillus</taxon>
    </lineage>
</organism>
<feature type="coiled-coil region" evidence="1">
    <location>
        <begin position="2"/>
        <end position="64"/>
    </location>
</feature>
<protein>
    <submittedName>
        <fullName evidence="2">Uncharacterized protein</fullName>
    </submittedName>
</protein>
<comment type="caution">
    <text evidence="2">The sequence shown here is derived from an EMBL/GenBank/DDBJ whole genome shotgun (WGS) entry which is preliminary data.</text>
</comment>
<sequence length="79" mass="9091">MISQLNKELVEIEKRLKEIEQLQAKYMEAFEKNTLPVGMLQESLQKVSNEKGELESEKNEIAIQFGSIDSKVTYPFVIS</sequence>
<dbReference type="EMBL" id="JAAIUV010000017">
    <property type="protein sequence ID" value="NEX79458.1"/>
    <property type="molecule type" value="Genomic_DNA"/>
</dbReference>
<proteinExistence type="predicted"/>
<gene>
    <name evidence="2" type="ORF">G4Z05_11375</name>
</gene>
<accession>A0A6B3TSB3</accession>
<reference evidence="2" key="1">
    <citation type="submission" date="2020-02" db="EMBL/GenBank/DDBJ databases">
        <title>Bacillus sedimentmangrovi sp. nov., isolated from sediment of the mangrove ecosystem.</title>
        <authorList>
            <person name="Liu G."/>
        </authorList>
    </citation>
    <scope>NUCLEOTIDE SEQUENCE [LARGE SCALE GENOMIC DNA]</scope>
    <source>
        <strain evidence="2">SgZ-7</strain>
    </source>
</reference>
<dbReference type="AlphaFoldDB" id="A0A6B3TSB3"/>
<evidence type="ECO:0000256" key="1">
    <source>
        <dbReference type="SAM" id="Coils"/>
    </source>
</evidence>
<dbReference type="RefSeq" id="WP_395534736.1">
    <property type="nucleotide sequence ID" value="NZ_JBIQNO010000015.1"/>
</dbReference>
<keyword evidence="1" id="KW-0175">Coiled coil</keyword>
<dbReference type="Proteomes" id="UP000481621">
    <property type="component" value="Unassembled WGS sequence"/>
</dbReference>
<evidence type="ECO:0000313" key="3">
    <source>
        <dbReference type="Proteomes" id="UP000481621"/>
    </source>
</evidence>
<evidence type="ECO:0000313" key="2">
    <source>
        <dbReference type="EMBL" id="NEX79458.1"/>
    </source>
</evidence>
<keyword evidence="3" id="KW-1185">Reference proteome</keyword>
<name>A0A6B3TSB3_9BACI</name>